<dbReference type="Proteomes" id="UP000436047">
    <property type="component" value="Unassembled WGS sequence"/>
</dbReference>
<feature type="transmembrane region" description="Helical" evidence="1">
    <location>
        <begin position="12"/>
        <end position="34"/>
    </location>
</feature>
<reference evidence="2 3" key="1">
    <citation type="submission" date="2019-08" db="EMBL/GenBank/DDBJ databases">
        <title>In-depth cultivation of the pig gut microbiome towards novel bacterial diversity and tailored functional studies.</title>
        <authorList>
            <person name="Wylensek D."/>
            <person name="Hitch T.C.A."/>
            <person name="Clavel T."/>
        </authorList>
    </citation>
    <scope>NUCLEOTIDE SEQUENCE [LARGE SCALE GENOMIC DNA]</scope>
    <source>
        <strain evidence="2 3">WCA-389-WT-23B</strain>
    </source>
</reference>
<name>A0A6N7WMK9_9FIRM</name>
<dbReference type="GeneID" id="88505701"/>
<proteinExistence type="predicted"/>
<keyword evidence="1" id="KW-0812">Transmembrane</keyword>
<evidence type="ECO:0000313" key="2">
    <source>
        <dbReference type="EMBL" id="MSS91777.1"/>
    </source>
</evidence>
<evidence type="ECO:0000313" key="3">
    <source>
        <dbReference type="Proteomes" id="UP000436047"/>
    </source>
</evidence>
<sequence length="81" mass="8491">MLNKRASKAALLFSPPSVLSLEIMLIIRGIIQVLGIVPARGADASISGIAGISHIVLAVALGFFVRSFKRRITGMGKTTDG</sequence>
<comment type="caution">
    <text evidence="2">The sequence shown here is derived from an EMBL/GenBank/DDBJ whole genome shotgun (WGS) entry which is preliminary data.</text>
</comment>
<keyword evidence="3" id="KW-1185">Reference proteome</keyword>
<dbReference type="Pfam" id="PF11070">
    <property type="entry name" value="DUF2871"/>
    <property type="match status" value="1"/>
</dbReference>
<dbReference type="EMBL" id="VUMI01000079">
    <property type="protein sequence ID" value="MSS91777.1"/>
    <property type="molecule type" value="Genomic_DNA"/>
</dbReference>
<protein>
    <submittedName>
        <fullName evidence="2">DUF2871 family protein</fullName>
    </submittedName>
</protein>
<dbReference type="InterPro" id="IPR021299">
    <property type="entry name" value="DUF2871"/>
</dbReference>
<feature type="transmembrane region" description="Helical" evidence="1">
    <location>
        <begin position="46"/>
        <end position="65"/>
    </location>
</feature>
<gene>
    <name evidence="2" type="ORF">FYJ45_27245</name>
</gene>
<dbReference type="AlphaFoldDB" id="A0A6N7WMK9"/>
<evidence type="ECO:0000256" key="1">
    <source>
        <dbReference type="SAM" id="Phobius"/>
    </source>
</evidence>
<accession>A0A6N7WMK9</accession>
<dbReference type="RefSeq" id="WP_154468146.1">
    <property type="nucleotide sequence ID" value="NZ_JAXDZL010000045.1"/>
</dbReference>
<keyword evidence="1" id="KW-0472">Membrane</keyword>
<organism evidence="2 3">
    <name type="scientific">Eisenbergiella porci</name>
    <dbReference type="NCBI Taxonomy" id="2652274"/>
    <lineage>
        <taxon>Bacteria</taxon>
        <taxon>Bacillati</taxon>
        <taxon>Bacillota</taxon>
        <taxon>Clostridia</taxon>
        <taxon>Lachnospirales</taxon>
        <taxon>Lachnospiraceae</taxon>
        <taxon>Eisenbergiella</taxon>
    </lineage>
</organism>
<keyword evidence="1" id="KW-1133">Transmembrane helix</keyword>